<name>A0AAD1F8N6_PREIN</name>
<accession>A0AAD1F8N6</accession>
<proteinExistence type="predicted"/>
<reference evidence="1 2" key="1">
    <citation type="submission" date="2015-07" db="EMBL/GenBank/DDBJ databases">
        <title>Complete genome sequence of Prevotella intermedia strain 17-2.</title>
        <authorList>
            <person name="Nambu T."/>
        </authorList>
    </citation>
    <scope>NUCLEOTIDE SEQUENCE [LARGE SCALE GENOMIC DNA]</scope>
    <source>
        <strain evidence="1 2">17-2</strain>
    </source>
</reference>
<gene>
    <name evidence="1" type="ORF">PI172_2449</name>
</gene>
<dbReference type="AlphaFoldDB" id="A0AAD1F8N6"/>
<dbReference type="EMBL" id="AP014926">
    <property type="protein sequence ID" value="BAR97177.1"/>
    <property type="molecule type" value="Genomic_DNA"/>
</dbReference>
<dbReference type="Proteomes" id="UP000067008">
    <property type="component" value="Chromosome 1"/>
</dbReference>
<evidence type="ECO:0000313" key="1">
    <source>
        <dbReference type="EMBL" id="BAR97177.1"/>
    </source>
</evidence>
<sequence>MSDFVGVPSSHNFYSLSHSIGGRKDRMSKFIECCYKTKKAKRRMQRFAFLFRLR</sequence>
<protein>
    <submittedName>
        <fullName evidence="1">Uncharacterized protein</fullName>
    </submittedName>
</protein>
<evidence type="ECO:0000313" key="2">
    <source>
        <dbReference type="Proteomes" id="UP000067008"/>
    </source>
</evidence>
<organism evidence="1 2">
    <name type="scientific">Prevotella intermedia</name>
    <dbReference type="NCBI Taxonomy" id="28131"/>
    <lineage>
        <taxon>Bacteria</taxon>
        <taxon>Pseudomonadati</taxon>
        <taxon>Bacteroidota</taxon>
        <taxon>Bacteroidia</taxon>
        <taxon>Bacteroidales</taxon>
        <taxon>Prevotellaceae</taxon>
        <taxon>Prevotella</taxon>
    </lineage>
</organism>